<proteinExistence type="predicted"/>
<protein>
    <submittedName>
        <fullName evidence="1">TBCC domain-containing protein 1</fullName>
    </submittedName>
</protein>
<keyword evidence="2" id="KW-1185">Reference proteome</keyword>
<comment type="caution">
    <text evidence="1">The sequence shown here is derived from an EMBL/GenBank/DDBJ whole genome shotgun (WGS) entry which is preliminary data.</text>
</comment>
<name>A0A3N0Z9E9_ANAGA</name>
<evidence type="ECO:0000313" key="1">
    <source>
        <dbReference type="EMBL" id="ROL55067.1"/>
    </source>
</evidence>
<sequence length="136" mass="15990">MDKYTACVWPRLEPFLIGVLPATAPSKFSMHYLRKMASYVRTRDGCFPRLGWHMWRHIACGKLQLAEELAWLYFETFDLLMPRSAEQRLEWAEALSQCHSPKELDRQRCQVVTKCCSAVRQYCSSAVLKFFLFVFL</sequence>
<dbReference type="AlphaFoldDB" id="A0A3N0Z9E9"/>
<dbReference type="EMBL" id="RJVU01002418">
    <property type="protein sequence ID" value="ROL55067.1"/>
    <property type="molecule type" value="Genomic_DNA"/>
</dbReference>
<gene>
    <name evidence="1" type="ORF">DPX16_21071</name>
</gene>
<dbReference type="OrthoDB" id="427777at2759"/>
<reference evidence="1 2" key="1">
    <citation type="submission" date="2018-10" db="EMBL/GenBank/DDBJ databases">
        <title>Genome assembly for a Yunnan-Guizhou Plateau 3E fish, Anabarilius grahami (Regan), and its evolutionary and genetic applications.</title>
        <authorList>
            <person name="Jiang W."/>
        </authorList>
    </citation>
    <scope>NUCLEOTIDE SEQUENCE [LARGE SCALE GENOMIC DNA]</scope>
    <source>
        <strain evidence="1">AG-KIZ</strain>
        <tissue evidence="1">Muscle</tissue>
    </source>
</reference>
<dbReference type="Proteomes" id="UP000281406">
    <property type="component" value="Unassembled WGS sequence"/>
</dbReference>
<evidence type="ECO:0000313" key="2">
    <source>
        <dbReference type="Proteomes" id="UP000281406"/>
    </source>
</evidence>
<organism evidence="1 2">
    <name type="scientific">Anabarilius grahami</name>
    <name type="common">Kanglang fish</name>
    <name type="synonym">Barilius grahami</name>
    <dbReference type="NCBI Taxonomy" id="495550"/>
    <lineage>
        <taxon>Eukaryota</taxon>
        <taxon>Metazoa</taxon>
        <taxon>Chordata</taxon>
        <taxon>Craniata</taxon>
        <taxon>Vertebrata</taxon>
        <taxon>Euteleostomi</taxon>
        <taxon>Actinopterygii</taxon>
        <taxon>Neopterygii</taxon>
        <taxon>Teleostei</taxon>
        <taxon>Ostariophysi</taxon>
        <taxon>Cypriniformes</taxon>
        <taxon>Xenocyprididae</taxon>
        <taxon>Xenocypridinae</taxon>
        <taxon>Xenocypridinae incertae sedis</taxon>
        <taxon>Anabarilius</taxon>
    </lineage>
</organism>
<accession>A0A3N0Z9E9</accession>